<dbReference type="HOGENOM" id="CLU_047691_1_4_5"/>
<dbReference type="SUPFAM" id="SSF88659">
    <property type="entry name" value="Sigma3 and sigma4 domains of RNA polymerase sigma factors"/>
    <property type="match status" value="1"/>
</dbReference>
<dbReference type="InterPro" id="IPR013325">
    <property type="entry name" value="RNA_pol_sigma_r2"/>
</dbReference>
<evidence type="ECO:0000256" key="4">
    <source>
        <dbReference type="ARBA" id="ARBA00023163"/>
    </source>
</evidence>
<organism evidence="7 8">
    <name type="scientific">Mesorhizobium japonicum (strain LMG 29417 / CECT 9101 / MAFF 303099)</name>
    <name type="common">Mesorhizobium loti (strain MAFF 303099)</name>
    <dbReference type="NCBI Taxonomy" id="266835"/>
    <lineage>
        <taxon>Bacteria</taxon>
        <taxon>Pseudomonadati</taxon>
        <taxon>Pseudomonadota</taxon>
        <taxon>Alphaproteobacteria</taxon>
        <taxon>Hyphomicrobiales</taxon>
        <taxon>Phyllobacteriaceae</taxon>
        <taxon>Mesorhizobium</taxon>
    </lineage>
</organism>
<dbReference type="Gene3D" id="1.10.10.10">
    <property type="entry name" value="Winged helix-like DNA-binding domain superfamily/Winged helix DNA-binding domain"/>
    <property type="match status" value="1"/>
</dbReference>
<reference evidence="7 8" key="1">
    <citation type="journal article" date="2000" name="DNA Res.">
        <title>Complete genome structure of the nitrogen-fixing symbiotic bacterium Mesorhizobium loti.</title>
        <authorList>
            <person name="Kaneko T."/>
            <person name="Nakamura Y."/>
            <person name="Sato S."/>
            <person name="Asamizu E."/>
            <person name="Kato T."/>
            <person name="Sasamoto S."/>
            <person name="Watanabe A."/>
            <person name="Idesawa K."/>
            <person name="Ishikawa A."/>
            <person name="Kawashima K."/>
            <person name="Kimura T."/>
            <person name="Kishida Y."/>
            <person name="Kiyokawa C."/>
            <person name="Kohara M."/>
            <person name="Matsumoto M."/>
            <person name="Matsuno A."/>
            <person name="Mochizuki Y."/>
            <person name="Nakayama S."/>
            <person name="Nakazaki N."/>
            <person name="Shimpo S."/>
            <person name="Sugimoto M."/>
            <person name="Takeuchi C."/>
            <person name="Yamada M."/>
            <person name="Tabata S."/>
        </authorList>
    </citation>
    <scope>NUCLEOTIDE SEQUENCE [LARGE SCALE GENOMIC DNA]</scope>
    <source>
        <strain evidence="8">LMG 29417 / CECT 9101 / MAFF 303099</strain>
    </source>
</reference>
<dbReference type="InterPro" id="IPR013249">
    <property type="entry name" value="RNA_pol_sigma70_r4_t2"/>
</dbReference>
<evidence type="ECO:0000259" key="6">
    <source>
        <dbReference type="Pfam" id="PF22029"/>
    </source>
</evidence>
<dbReference type="Pfam" id="PF22029">
    <property type="entry name" value="PhyR_sigma2"/>
    <property type="match status" value="1"/>
</dbReference>
<dbReference type="Gene3D" id="1.10.1740.10">
    <property type="match status" value="1"/>
</dbReference>
<evidence type="ECO:0000259" key="5">
    <source>
        <dbReference type="Pfam" id="PF08281"/>
    </source>
</evidence>
<dbReference type="InterPro" id="IPR036388">
    <property type="entry name" value="WH-like_DNA-bd_sf"/>
</dbReference>
<dbReference type="Pfam" id="PF08281">
    <property type="entry name" value="Sigma70_r4_2"/>
    <property type="match status" value="1"/>
</dbReference>
<dbReference type="PANTHER" id="PTHR43133">
    <property type="entry name" value="RNA POLYMERASE ECF-TYPE SIGMA FACTO"/>
    <property type="match status" value="1"/>
</dbReference>
<dbReference type="InterPro" id="IPR053866">
    <property type="entry name" value="PhyR_sigma2"/>
</dbReference>
<protein>
    <submittedName>
        <fullName evidence="7">Extracytoplasmic sigma factor EcfR</fullName>
    </submittedName>
</protein>
<feature type="domain" description="PhyR sigma2" evidence="6">
    <location>
        <begin position="43"/>
        <end position="95"/>
    </location>
</feature>
<dbReference type="EMBL" id="BA000012">
    <property type="protein sequence ID" value="BAB54163.1"/>
    <property type="molecule type" value="Genomic_DNA"/>
</dbReference>
<comment type="similarity">
    <text evidence="1">Belongs to the sigma-70 factor family. ECF subfamily.</text>
</comment>
<dbReference type="CDD" id="cd06171">
    <property type="entry name" value="Sigma70_r4"/>
    <property type="match status" value="1"/>
</dbReference>
<dbReference type="KEGG" id="mlo:mlr7773"/>
<evidence type="ECO:0000256" key="2">
    <source>
        <dbReference type="ARBA" id="ARBA00023015"/>
    </source>
</evidence>
<dbReference type="GO" id="GO:0003677">
    <property type="term" value="F:DNA binding"/>
    <property type="evidence" value="ECO:0007669"/>
    <property type="project" value="InterPro"/>
</dbReference>
<keyword evidence="3" id="KW-0731">Sigma factor</keyword>
<keyword evidence="2" id="KW-0805">Transcription regulation</keyword>
<keyword evidence="4" id="KW-0804">Transcription</keyword>
<proteinExistence type="inferred from homology"/>
<dbReference type="InterPro" id="IPR039425">
    <property type="entry name" value="RNA_pol_sigma-70-like"/>
</dbReference>
<dbReference type="InterPro" id="IPR014284">
    <property type="entry name" value="RNA_pol_sigma-70_dom"/>
</dbReference>
<evidence type="ECO:0000313" key="7">
    <source>
        <dbReference type="EMBL" id="BAB54163.1"/>
    </source>
</evidence>
<accession>Q985A0</accession>
<dbReference type="Proteomes" id="UP000000552">
    <property type="component" value="Chromosome"/>
</dbReference>
<dbReference type="NCBIfam" id="TIGR02937">
    <property type="entry name" value="sigma70-ECF"/>
    <property type="match status" value="1"/>
</dbReference>
<evidence type="ECO:0000313" key="8">
    <source>
        <dbReference type="Proteomes" id="UP000000552"/>
    </source>
</evidence>
<dbReference type="AlphaFoldDB" id="Q985A0"/>
<evidence type="ECO:0000256" key="3">
    <source>
        <dbReference type="ARBA" id="ARBA00023082"/>
    </source>
</evidence>
<dbReference type="eggNOG" id="COG1595">
    <property type="taxonomic scope" value="Bacteria"/>
</dbReference>
<evidence type="ECO:0000256" key="1">
    <source>
        <dbReference type="ARBA" id="ARBA00010641"/>
    </source>
</evidence>
<feature type="domain" description="RNA polymerase sigma factor 70 region 4 type 2" evidence="5">
    <location>
        <begin position="135"/>
        <end position="187"/>
    </location>
</feature>
<dbReference type="GO" id="GO:0006352">
    <property type="term" value="P:DNA-templated transcription initiation"/>
    <property type="evidence" value="ECO:0007669"/>
    <property type="project" value="InterPro"/>
</dbReference>
<gene>
    <name evidence="7" type="ordered locus">mlr7773</name>
</gene>
<name>Q985A0_RHILO</name>
<dbReference type="GO" id="GO:0016987">
    <property type="term" value="F:sigma factor activity"/>
    <property type="evidence" value="ECO:0007669"/>
    <property type="project" value="UniProtKB-KW"/>
</dbReference>
<sequence length="205" mass="22758">MTGAADRFALAACAAPGRRVESGSTRAISEPAVMDEKKAAILGEIPRLRRYARSLLRDRDSADDLVQDCLERALMRLDNWQTGESPRRWLFTIMHHLFIDQMRKVNRRGEAAMLPLEAGEAVAQPAEQLEGIASREIIHALQAISPDRRAALVMVAIEGFSYAEAANMLGVPAGTLMSRIARGREELRGLLDDTARRRAIRIVEK</sequence>
<dbReference type="InterPro" id="IPR013324">
    <property type="entry name" value="RNA_pol_sigma_r3/r4-like"/>
</dbReference>
<dbReference type="SUPFAM" id="SSF88946">
    <property type="entry name" value="Sigma2 domain of RNA polymerase sigma factors"/>
    <property type="match status" value="1"/>
</dbReference>
<dbReference type="PANTHER" id="PTHR43133:SF25">
    <property type="entry name" value="RNA POLYMERASE SIGMA FACTOR RFAY-RELATED"/>
    <property type="match status" value="1"/>
</dbReference>